<comment type="caution">
    <text evidence="1">The sequence shown here is derived from an EMBL/GenBank/DDBJ whole genome shotgun (WGS) entry which is preliminary data.</text>
</comment>
<sequence>MNAHSWMGRGMLSVAFALLFAACGGPLEYMAKGTPRAPDADAKIVAEVNSSTVLTTVSIEAEHLAPPDRLMPGATAYVVWARKDSSSQWQRIGSLAYNTDKRTGSLPTATVPLTSFELIVSAEQQNAPTSPSPHVVIQQKVAD</sequence>
<proteinExistence type="predicted"/>
<reference evidence="1 2" key="1">
    <citation type="submission" date="2021-04" db="EMBL/GenBank/DDBJ databases">
        <title>Genome analysis of Polyangium sp.</title>
        <authorList>
            <person name="Li Y."/>
            <person name="Wang J."/>
        </authorList>
    </citation>
    <scope>NUCLEOTIDE SEQUENCE [LARGE SCALE GENOMIC DNA]</scope>
    <source>
        <strain evidence="1 2">SDU14</strain>
    </source>
</reference>
<accession>A0A9X3X5Q6</accession>
<dbReference type="AlphaFoldDB" id="A0A9X3X5Q6"/>
<evidence type="ECO:0000313" key="1">
    <source>
        <dbReference type="EMBL" id="MDC3981926.1"/>
    </source>
</evidence>
<dbReference type="RefSeq" id="WP_272418865.1">
    <property type="nucleotide sequence ID" value="NZ_JAGTJJ010000006.1"/>
</dbReference>
<keyword evidence="2" id="KW-1185">Reference proteome</keyword>
<name>A0A9X3X5Q6_9BACT</name>
<gene>
    <name evidence="1" type="ORF">KEG57_15525</name>
</gene>
<dbReference type="Proteomes" id="UP001151081">
    <property type="component" value="Unassembled WGS sequence"/>
</dbReference>
<dbReference type="EMBL" id="JAGTJJ010000006">
    <property type="protein sequence ID" value="MDC3981926.1"/>
    <property type="molecule type" value="Genomic_DNA"/>
</dbReference>
<protein>
    <submittedName>
        <fullName evidence="1">Uncharacterized protein</fullName>
    </submittedName>
</protein>
<evidence type="ECO:0000313" key="2">
    <source>
        <dbReference type="Proteomes" id="UP001151081"/>
    </source>
</evidence>
<organism evidence="1 2">
    <name type="scientific">Polyangium jinanense</name>
    <dbReference type="NCBI Taxonomy" id="2829994"/>
    <lineage>
        <taxon>Bacteria</taxon>
        <taxon>Pseudomonadati</taxon>
        <taxon>Myxococcota</taxon>
        <taxon>Polyangia</taxon>
        <taxon>Polyangiales</taxon>
        <taxon>Polyangiaceae</taxon>
        <taxon>Polyangium</taxon>
    </lineage>
</organism>